<dbReference type="Proteomes" id="UP000316304">
    <property type="component" value="Unassembled WGS sequence"/>
</dbReference>
<reference evidence="1 2" key="1">
    <citation type="submission" date="2019-02" db="EMBL/GenBank/DDBJ databases">
        <title>Deep-cultivation of Planctomycetes and their phenomic and genomic characterization uncovers novel biology.</title>
        <authorList>
            <person name="Wiegand S."/>
            <person name="Jogler M."/>
            <person name="Boedeker C."/>
            <person name="Pinto D."/>
            <person name="Vollmers J."/>
            <person name="Rivas-Marin E."/>
            <person name="Kohn T."/>
            <person name="Peeters S.H."/>
            <person name="Heuer A."/>
            <person name="Rast P."/>
            <person name="Oberbeckmann S."/>
            <person name="Bunk B."/>
            <person name="Jeske O."/>
            <person name="Meyerdierks A."/>
            <person name="Storesund J.E."/>
            <person name="Kallscheuer N."/>
            <person name="Luecker S."/>
            <person name="Lage O.M."/>
            <person name="Pohl T."/>
            <person name="Merkel B.J."/>
            <person name="Hornburger P."/>
            <person name="Mueller R.-W."/>
            <person name="Bruemmer F."/>
            <person name="Labrenz M."/>
            <person name="Spormann A.M."/>
            <person name="Op Den Camp H."/>
            <person name="Overmann J."/>
            <person name="Amann R."/>
            <person name="Jetten M.S.M."/>
            <person name="Mascher T."/>
            <person name="Medema M.H."/>
            <person name="Devos D.P."/>
            <person name="Kaster A.-K."/>
            <person name="Ovreas L."/>
            <person name="Rohde M."/>
            <person name="Galperin M.Y."/>
            <person name="Jogler C."/>
        </authorList>
    </citation>
    <scope>NUCLEOTIDE SEQUENCE [LARGE SCALE GENOMIC DNA]</scope>
    <source>
        <strain evidence="1 2">Pla52o</strain>
    </source>
</reference>
<proteinExistence type="predicted"/>
<evidence type="ECO:0000313" key="1">
    <source>
        <dbReference type="EMBL" id="TWU20264.1"/>
    </source>
</evidence>
<comment type="caution">
    <text evidence="1">The sequence shown here is derived from an EMBL/GenBank/DDBJ whole genome shotgun (WGS) entry which is preliminary data.</text>
</comment>
<name>A0A5C6CA39_9BACT</name>
<accession>A0A5C6CA39</accession>
<organism evidence="1 2">
    <name type="scientific">Novipirellula galeiformis</name>
    <dbReference type="NCBI Taxonomy" id="2528004"/>
    <lineage>
        <taxon>Bacteria</taxon>
        <taxon>Pseudomonadati</taxon>
        <taxon>Planctomycetota</taxon>
        <taxon>Planctomycetia</taxon>
        <taxon>Pirellulales</taxon>
        <taxon>Pirellulaceae</taxon>
        <taxon>Novipirellula</taxon>
    </lineage>
</organism>
<protein>
    <submittedName>
        <fullName evidence="1">Uncharacterized protein</fullName>
    </submittedName>
</protein>
<gene>
    <name evidence="1" type="ORF">Pla52o_47810</name>
</gene>
<dbReference type="EMBL" id="SJPT01000009">
    <property type="protein sequence ID" value="TWU20264.1"/>
    <property type="molecule type" value="Genomic_DNA"/>
</dbReference>
<sequence>MLQRARTNLALSRLLLHYIAGKNMWGKKMHHMGKEFSVAITRIYS</sequence>
<evidence type="ECO:0000313" key="2">
    <source>
        <dbReference type="Proteomes" id="UP000316304"/>
    </source>
</evidence>
<keyword evidence="2" id="KW-1185">Reference proteome</keyword>
<dbReference type="AlphaFoldDB" id="A0A5C6CA39"/>